<comment type="caution">
    <text evidence="3">The sequence shown here is derived from an EMBL/GenBank/DDBJ whole genome shotgun (WGS) entry which is preliminary data.</text>
</comment>
<dbReference type="Proteomes" id="UP000277633">
    <property type="component" value="Unassembled WGS sequence"/>
</dbReference>
<organism evidence="3 4">
    <name type="scientific">Candidatus Iainarchaeum sp</name>
    <dbReference type="NCBI Taxonomy" id="3101447"/>
    <lineage>
        <taxon>Archaea</taxon>
        <taxon>Candidatus Iainarchaeota</taxon>
        <taxon>Candidatus Iainarchaeia</taxon>
        <taxon>Candidatus Iainarchaeales</taxon>
        <taxon>Candidatus Iainarchaeaceae</taxon>
        <taxon>Candidatus Iainarchaeum</taxon>
    </lineage>
</organism>
<dbReference type="SUPFAM" id="SSF88723">
    <property type="entry name" value="PIN domain-like"/>
    <property type="match status" value="1"/>
</dbReference>
<proteinExistence type="predicted"/>
<evidence type="ECO:0000313" key="3">
    <source>
        <dbReference type="EMBL" id="RLG69600.1"/>
    </source>
</evidence>
<protein>
    <recommendedName>
        <fullName evidence="2">PIN domain-containing protein</fullName>
    </recommendedName>
</protein>
<reference evidence="3 4" key="1">
    <citation type="submission" date="2018-06" db="EMBL/GenBank/DDBJ databases">
        <title>Extensive metabolic versatility and redundancy in microbially diverse, dynamic hydrothermal sediments.</title>
        <authorList>
            <person name="Dombrowski N."/>
            <person name="Teske A."/>
            <person name="Baker B.J."/>
        </authorList>
    </citation>
    <scope>NUCLEOTIDE SEQUENCE [LARGE SCALE GENOMIC DNA]</scope>
    <source>
        <strain evidence="3">B9_G13</strain>
    </source>
</reference>
<dbReference type="InterPro" id="IPR002716">
    <property type="entry name" value="PIN_dom"/>
</dbReference>
<dbReference type="InterPro" id="IPR044153">
    <property type="entry name" value="PIN_Pae0151-like"/>
</dbReference>
<dbReference type="AlphaFoldDB" id="A0A497JFP1"/>
<dbReference type="InterPro" id="IPR051619">
    <property type="entry name" value="TypeII_TA_RNase_PINc/VapC"/>
</dbReference>
<accession>A0A497JFP1</accession>
<evidence type="ECO:0000259" key="2">
    <source>
        <dbReference type="Pfam" id="PF01850"/>
    </source>
</evidence>
<evidence type="ECO:0000256" key="1">
    <source>
        <dbReference type="ARBA" id="ARBA00022842"/>
    </source>
</evidence>
<dbReference type="InterPro" id="IPR029060">
    <property type="entry name" value="PIN-like_dom_sf"/>
</dbReference>
<dbReference type="CDD" id="cd09873">
    <property type="entry name" value="PIN_Pae0151-like"/>
    <property type="match status" value="1"/>
</dbReference>
<sequence>MIVDASGFIKVIKLGKVEKLREPKTTRLIFYELGNVLWKESKIFKRFSPAEAQAMLKDWILWIGCNFDIYEPDWHATLGIALNTGLSYYDASYLWLAKKVNEPIVTADKDLKKYWKAVDFKRL</sequence>
<dbReference type="EMBL" id="QMWO01000062">
    <property type="protein sequence ID" value="RLG69600.1"/>
    <property type="molecule type" value="Genomic_DNA"/>
</dbReference>
<keyword evidence="1" id="KW-0460">Magnesium</keyword>
<feature type="domain" description="PIN" evidence="2">
    <location>
        <begin position="21"/>
        <end position="114"/>
    </location>
</feature>
<name>A0A497JFP1_9ARCH</name>
<evidence type="ECO:0000313" key="4">
    <source>
        <dbReference type="Proteomes" id="UP000277633"/>
    </source>
</evidence>
<dbReference type="Pfam" id="PF01850">
    <property type="entry name" value="PIN"/>
    <property type="match status" value="1"/>
</dbReference>
<dbReference type="PANTHER" id="PTHR35901:SF1">
    <property type="entry name" value="EXONUCLEASE VAPC9"/>
    <property type="match status" value="1"/>
</dbReference>
<dbReference type="Gene3D" id="3.40.50.1010">
    <property type="entry name" value="5'-nuclease"/>
    <property type="match status" value="1"/>
</dbReference>
<dbReference type="PANTHER" id="PTHR35901">
    <property type="entry name" value="RIBONUCLEASE VAPC3"/>
    <property type="match status" value="1"/>
</dbReference>
<gene>
    <name evidence="3" type="ORF">DRO07_01980</name>
</gene>